<keyword evidence="4 5" id="KW-0472">Membrane</keyword>
<dbReference type="InterPro" id="IPR001902">
    <property type="entry name" value="SLC26A/SulP_fam"/>
</dbReference>
<reference evidence="9" key="1">
    <citation type="submission" date="2016-06" db="UniProtKB">
        <authorList>
            <consortium name="WormBaseParasite"/>
        </authorList>
    </citation>
    <scope>IDENTIFICATION</scope>
</reference>
<keyword evidence="2 5" id="KW-0812">Transmembrane</keyword>
<dbReference type="GO" id="GO:0055085">
    <property type="term" value="P:transmembrane transport"/>
    <property type="evidence" value="ECO:0007669"/>
    <property type="project" value="InterPro"/>
</dbReference>
<comment type="subcellular location">
    <subcellularLocation>
        <location evidence="1">Membrane</location>
        <topology evidence="1">Multi-pass membrane protein</topology>
    </subcellularLocation>
</comment>
<dbReference type="EMBL" id="UYRT01083543">
    <property type="protein sequence ID" value="VDN27601.1"/>
    <property type="molecule type" value="Genomic_DNA"/>
</dbReference>
<evidence type="ECO:0000256" key="2">
    <source>
        <dbReference type="ARBA" id="ARBA00022692"/>
    </source>
</evidence>
<keyword evidence="3 5" id="KW-1133">Transmembrane helix</keyword>
<proteinExistence type="predicted"/>
<evidence type="ECO:0000313" key="9">
    <source>
        <dbReference type="WBParaSite" id="GPUH_0001631201-mRNA-1"/>
    </source>
</evidence>
<dbReference type="OrthoDB" id="288203at2759"/>
<dbReference type="Proteomes" id="UP000271098">
    <property type="component" value="Unassembled WGS sequence"/>
</dbReference>
<feature type="domain" description="SLC26A/SulP transporter" evidence="6">
    <location>
        <begin position="3"/>
        <end position="129"/>
    </location>
</feature>
<feature type="transmembrane region" description="Helical" evidence="5">
    <location>
        <begin position="94"/>
        <end position="114"/>
    </location>
</feature>
<sequence length="264" mass="29396">QAIDIARKIPEANTVALTSSIIGFFFLYIGKDYINPTFQKFLPAPFPFELLLVCAATAASSHLELEKLYGLQVIGEIPVGFDKIDLPRVELFPYMYEDAVVIAIVVMAVHLSLCKMFSRRHQYKVDNNQVYKFAVVDDEEIIQCVFLLGSTLYDTIPSKIKDTSLKITCVLPQAMTDSVVALRKFNSAHSYFIFGTTASHITNGRLHFLPLRRASNAGRLAKMLSFNLMWLQPPLLPPAVLSGAENAVRGTNRGESQVPPFVPV</sequence>
<evidence type="ECO:0000313" key="7">
    <source>
        <dbReference type="EMBL" id="VDN27601.1"/>
    </source>
</evidence>
<protein>
    <submittedName>
        <fullName evidence="9">Sulfate_transp domain-containing protein</fullName>
    </submittedName>
</protein>
<feature type="transmembrane region" description="Helical" evidence="5">
    <location>
        <begin position="12"/>
        <end position="29"/>
    </location>
</feature>
<dbReference type="InterPro" id="IPR011547">
    <property type="entry name" value="SLC26A/SulP_dom"/>
</dbReference>
<organism evidence="9">
    <name type="scientific">Gongylonema pulchrum</name>
    <dbReference type="NCBI Taxonomy" id="637853"/>
    <lineage>
        <taxon>Eukaryota</taxon>
        <taxon>Metazoa</taxon>
        <taxon>Ecdysozoa</taxon>
        <taxon>Nematoda</taxon>
        <taxon>Chromadorea</taxon>
        <taxon>Rhabditida</taxon>
        <taxon>Spirurina</taxon>
        <taxon>Spiruromorpha</taxon>
        <taxon>Spiruroidea</taxon>
        <taxon>Gongylonematidae</taxon>
        <taxon>Gongylonema</taxon>
    </lineage>
</organism>
<dbReference type="PANTHER" id="PTHR11814">
    <property type="entry name" value="SULFATE TRANSPORTER"/>
    <property type="match status" value="1"/>
</dbReference>
<evidence type="ECO:0000256" key="1">
    <source>
        <dbReference type="ARBA" id="ARBA00004141"/>
    </source>
</evidence>
<gene>
    <name evidence="7" type="ORF">GPUH_LOCUS16290</name>
</gene>
<name>A0A183E5P9_9BILA</name>
<reference evidence="7 8" key="2">
    <citation type="submission" date="2018-11" db="EMBL/GenBank/DDBJ databases">
        <authorList>
            <consortium name="Pathogen Informatics"/>
        </authorList>
    </citation>
    <scope>NUCLEOTIDE SEQUENCE [LARGE SCALE GENOMIC DNA]</scope>
</reference>
<evidence type="ECO:0000313" key="8">
    <source>
        <dbReference type="Proteomes" id="UP000271098"/>
    </source>
</evidence>
<dbReference type="WBParaSite" id="GPUH_0001631201-mRNA-1">
    <property type="protein sequence ID" value="GPUH_0001631201-mRNA-1"/>
    <property type="gene ID" value="GPUH_0001631201"/>
</dbReference>
<dbReference type="AlphaFoldDB" id="A0A183E5P9"/>
<dbReference type="GO" id="GO:0016020">
    <property type="term" value="C:membrane"/>
    <property type="evidence" value="ECO:0007669"/>
    <property type="project" value="UniProtKB-SubCell"/>
</dbReference>
<accession>A0A183E5P9</accession>
<evidence type="ECO:0000259" key="6">
    <source>
        <dbReference type="Pfam" id="PF00916"/>
    </source>
</evidence>
<evidence type="ECO:0000256" key="5">
    <source>
        <dbReference type="SAM" id="Phobius"/>
    </source>
</evidence>
<dbReference type="Pfam" id="PF00916">
    <property type="entry name" value="Sulfate_transp"/>
    <property type="match status" value="1"/>
</dbReference>
<evidence type="ECO:0000256" key="4">
    <source>
        <dbReference type="ARBA" id="ARBA00023136"/>
    </source>
</evidence>
<evidence type="ECO:0000256" key="3">
    <source>
        <dbReference type="ARBA" id="ARBA00022989"/>
    </source>
</evidence>
<keyword evidence="8" id="KW-1185">Reference proteome</keyword>